<dbReference type="Proteomes" id="UP000001357">
    <property type="component" value="Unassembled WGS sequence"/>
</dbReference>
<organism evidence="2 3">
    <name type="scientific">Monosiga brevicollis</name>
    <name type="common">Choanoflagellate</name>
    <dbReference type="NCBI Taxonomy" id="81824"/>
    <lineage>
        <taxon>Eukaryota</taxon>
        <taxon>Choanoflagellata</taxon>
        <taxon>Craspedida</taxon>
        <taxon>Salpingoecidae</taxon>
        <taxon>Monosiga</taxon>
    </lineage>
</organism>
<gene>
    <name evidence="2" type="ORF">MONBRDRAFT_7812</name>
</gene>
<name>A9UXH4_MONBE</name>
<feature type="signal peptide" evidence="1">
    <location>
        <begin position="1"/>
        <end position="28"/>
    </location>
</feature>
<feature type="chain" id="PRO_5002744826" evidence="1">
    <location>
        <begin position="29"/>
        <end position="132"/>
    </location>
</feature>
<sequence length="132" mass="14103">MGLNARWPAPVLGWAVLLLAAGMYQATAQQMTLDDLAKPIPMTPGDFDLLREAGTFPIVLAFDQKAADAAGSELEGLARVMLVDVQEPDHLAHLGLEAGQLPTYRVFGYKADASASGQDFEVSVLCCKTRPS</sequence>
<dbReference type="InParanoid" id="A9UXH4"/>
<dbReference type="AlphaFoldDB" id="A9UXH4"/>
<reference evidence="2 3" key="1">
    <citation type="journal article" date="2008" name="Nature">
        <title>The genome of the choanoflagellate Monosiga brevicollis and the origin of metazoans.</title>
        <authorList>
            <consortium name="JGI Sequencing"/>
            <person name="King N."/>
            <person name="Westbrook M.J."/>
            <person name="Young S.L."/>
            <person name="Kuo A."/>
            <person name="Abedin M."/>
            <person name="Chapman J."/>
            <person name="Fairclough S."/>
            <person name="Hellsten U."/>
            <person name="Isogai Y."/>
            <person name="Letunic I."/>
            <person name="Marr M."/>
            <person name="Pincus D."/>
            <person name="Putnam N."/>
            <person name="Rokas A."/>
            <person name="Wright K.J."/>
            <person name="Zuzow R."/>
            <person name="Dirks W."/>
            <person name="Good M."/>
            <person name="Goodstein D."/>
            <person name="Lemons D."/>
            <person name="Li W."/>
            <person name="Lyons J.B."/>
            <person name="Morris A."/>
            <person name="Nichols S."/>
            <person name="Richter D.J."/>
            <person name="Salamov A."/>
            <person name="Bork P."/>
            <person name="Lim W.A."/>
            <person name="Manning G."/>
            <person name="Miller W.T."/>
            <person name="McGinnis W."/>
            <person name="Shapiro H."/>
            <person name="Tjian R."/>
            <person name="Grigoriev I.V."/>
            <person name="Rokhsar D."/>
        </authorList>
    </citation>
    <scope>NUCLEOTIDE SEQUENCE [LARGE SCALE GENOMIC DNA]</scope>
    <source>
        <strain evidence="3">MX1 / ATCC 50154</strain>
    </source>
</reference>
<dbReference type="KEGG" id="mbr:MONBRDRAFT_7812"/>
<evidence type="ECO:0000313" key="2">
    <source>
        <dbReference type="EMBL" id="EDQ90008.1"/>
    </source>
</evidence>
<dbReference type="RefSeq" id="XP_001745430.1">
    <property type="nucleotide sequence ID" value="XM_001745378.1"/>
</dbReference>
<evidence type="ECO:0000256" key="1">
    <source>
        <dbReference type="SAM" id="SignalP"/>
    </source>
</evidence>
<evidence type="ECO:0000313" key="3">
    <source>
        <dbReference type="Proteomes" id="UP000001357"/>
    </source>
</evidence>
<dbReference type="EMBL" id="CH991549">
    <property type="protein sequence ID" value="EDQ90008.1"/>
    <property type="molecule type" value="Genomic_DNA"/>
</dbReference>
<keyword evidence="3" id="KW-1185">Reference proteome</keyword>
<proteinExistence type="predicted"/>
<keyword evidence="1" id="KW-0732">Signal</keyword>
<dbReference type="GeneID" id="5890711"/>
<protein>
    <submittedName>
        <fullName evidence="2">Uncharacterized protein</fullName>
    </submittedName>
</protein>
<accession>A9UXH4</accession>